<dbReference type="InterPro" id="IPR028974">
    <property type="entry name" value="TSP_type-3_rpt"/>
</dbReference>
<reference evidence="4 5" key="1">
    <citation type="submission" date="2016-09" db="EMBL/GenBank/DDBJ databases">
        <title>Alteromonas lipolytica, a new species isolated from sea water.</title>
        <authorList>
            <person name="Wu Y.-H."/>
            <person name="Cheng H."/>
            <person name="Xu X.-W."/>
        </authorList>
    </citation>
    <scope>NUCLEOTIDE SEQUENCE [LARGE SCALE GENOMIC DNA]</scope>
    <source>
        <strain evidence="4 5">JW12</strain>
    </source>
</reference>
<sequence>MEVYVVPRIKVKGWAVYAMPVLIPVVLSGCGGSDKDEAETAMVSLSGSPVKGPLARATVSAYLIDPSQPAMLGELVGEGETDEAAQITGLSIPQNETSPVILEVIANDDTVDISTGEAPVITSMSTILATPGGGNNVYPSPLTTIALSLAKQNADLSTNGFGGNGDGSVTAEELVAAFEVASQQVLSTLGFGIDSSIDLNSTSPVLDDTTADASSQTLAIAYRTAIEAVSAIVVNMQADAQANNAASVLTTNQVLDGLAADLSDGEIDGLAAGAAIDAFTDIADVVAEVTVDIGALTIPGTSVLVTQTATVMTQETATTGSTVDTSAIESGDVSYTPRTNASTTVTESDTDADGVVDSQDNCPVIANADQLDTDADGSGNQCDTDDDNDGVRDAEDAFPLDPSESADADNDGTGNNADTDDDNDGVEDSQDAFPFDASETLDTDGDGIGNNADNDDDDDNVIDADDLFPLDPAESEDADGDGIGNNGDTDDDNDGVEDASDNCPLVANAEQGDADGDGVGDACTQAIWDQFNWDAGLWQ</sequence>
<dbReference type="OrthoDB" id="5769598at2"/>
<dbReference type="SUPFAM" id="SSF103647">
    <property type="entry name" value="TSP type-3 repeat"/>
    <property type="match status" value="2"/>
</dbReference>
<feature type="compositionally biased region" description="Acidic residues" evidence="3">
    <location>
        <begin position="418"/>
        <end position="430"/>
    </location>
</feature>
<keyword evidence="2" id="KW-0106">Calcium</keyword>
<keyword evidence="5" id="KW-1185">Reference proteome</keyword>
<dbReference type="EMBL" id="MJIC01000016">
    <property type="protein sequence ID" value="OFI32697.1"/>
    <property type="molecule type" value="Genomic_DNA"/>
</dbReference>
<evidence type="ECO:0000313" key="4">
    <source>
        <dbReference type="EMBL" id="OFI32697.1"/>
    </source>
</evidence>
<dbReference type="GO" id="GO:0007155">
    <property type="term" value="P:cell adhesion"/>
    <property type="evidence" value="ECO:0007669"/>
    <property type="project" value="InterPro"/>
</dbReference>
<evidence type="ECO:0000256" key="3">
    <source>
        <dbReference type="SAM" id="MobiDB-lite"/>
    </source>
</evidence>
<dbReference type="InterPro" id="IPR003367">
    <property type="entry name" value="Thrombospondin_3-like_rpt"/>
</dbReference>
<evidence type="ECO:0000256" key="1">
    <source>
        <dbReference type="ARBA" id="ARBA00022729"/>
    </source>
</evidence>
<organism evidence="4 5">
    <name type="scientific">Alteromonas lipolytica</name>
    <dbReference type="NCBI Taxonomy" id="1856405"/>
    <lineage>
        <taxon>Bacteria</taxon>
        <taxon>Pseudomonadati</taxon>
        <taxon>Pseudomonadota</taxon>
        <taxon>Gammaproteobacteria</taxon>
        <taxon>Alteromonadales</taxon>
        <taxon>Alteromonadaceae</taxon>
        <taxon>Alteromonas/Salinimonas group</taxon>
        <taxon>Alteromonas</taxon>
    </lineage>
</organism>
<evidence type="ECO:0000313" key="5">
    <source>
        <dbReference type="Proteomes" id="UP000176037"/>
    </source>
</evidence>
<dbReference type="PANTHER" id="PTHR10199">
    <property type="entry name" value="THROMBOSPONDIN"/>
    <property type="match status" value="1"/>
</dbReference>
<dbReference type="Pfam" id="PF02412">
    <property type="entry name" value="TSP_3"/>
    <property type="match status" value="4"/>
</dbReference>
<feature type="compositionally biased region" description="Acidic residues" evidence="3">
    <location>
        <begin position="488"/>
        <end position="500"/>
    </location>
</feature>
<dbReference type="Proteomes" id="UP000176037">
    <property type="component" value="Unassembled WGS sequence"/>
</dbReference>
<proteinExistence type="predicted"/>
<dbReference type="Gene3D" id="4.10.1080.10">
    <property type="entry name" value="TSP type-3 repeat"/>
    <property type="match status" value="2"/>
</dbReference>
<keyword evidence="1" id="KW-0732">Signal</keyword>
<feature type="region of interest" description="Disordered" evidence="3">
    <location>
        <begin position="331"/>
        <end position="521"/>
    </location>
</feature>
<feature type="compositionally biased region" description="Acidic residues" evidence="3">
    <location>
        <begin position="453"/>
        <end position="480"/>
    </location>
</feature>
<dbReference type="PANTHER" id="PTHR10199:SF100">
    <property type="entry name" value="THROMBOSPONDIN, ISOFORM A"/>
    <property type="match status" value="1"/>
</dbReference>
<dbReference type="AlphaFoldDB" id="A0A1E8F9V5"/>
<name>A0A1E8F9V5_9ALTE</name>
<accession>A0A1E8F9V5</accession>
<dbReference type="GO" id="GO:0005509">
    <property type="term" value="F:calcium ion binding"/>
    <property type="evidence" value="ECO:0007669"/>
    <property type="project" value="InterPro"/>
</dbReference>
<feature type="compositionally biased region" description="Polar residues" evidence="3">
    <location>
        <begin position="336"/>
        <end position="347"/>
    </location>
</feature>
<protein>
    <submittedName>
        <fullName evidence="4">Uncharacterized protein</fullName>
    </submittedName>
</protein>
<comment type="caution">
    <text evidence="4">The sequence shown here is derived from an EMBL/GenBank/DDBJ whole genome shotgun (WGS) entry which is preliminary data.</text>
</comment>
<gene>
    <name evidence="4" type="ORF">BFC17_05960</name>
</gene>
<evidence type="ECO:0000256" key="2">
    <source>
        <dbReference type="ARBA" id="ARBA00022837"/>
    </source>
</evidence>
<dbReference type="STRING" id="1856405.BFC17_05960"/>